<evidence type="ECO:0000313" key="8">
    <source>
        <dbReference type="Proteomes" id="UP000246104"/>
    </source>
</evidence>
<accession>A0A317JQK6</accession>
<name>A0A317JQK6_9BACT</name>
<dbReference type="EMBL" id="PSRQ01000003">
    <property type="protein sequence ID" value="PWU24296.1"/>
    <property type="molecule type" value="Genomic_DNA"/>
</dbReference>
<dbReference type="Pfam" id="PF01594">
    <property type="entry name" value="AI-2E_transport"/>
    <property type="match status" value="1"/>
</dbReference>
<organism evidence="7 8">
    <name type="scientific">Candidatus Cerribacteria bacterium 'Amazon FNV 2010 28 9'</name>
    <dbReference type="NCBI Taxonomy" id="2081795"/>
    <lineage>
        <taxon>Bacteria</taxon>
        <taxon>Candidatus Cerribacteria</taxon>
    </lineage>
</organism>
<evidence type="ECO:0000256" key="2">
    <source>
        <dbReference type="ARBA" id="ARBA00009773"/>
    </source>
</evidence>
<keyword evidence="3 6" id="KW-0812">Transmembrane</keyword>
<sequence length="85" mass="9488">LSVSGPMAVVTTILYILIQQIENNFIVPQIMKRATGIRPLTTIILILIGVRFGGFIGALLVIPLYIVIRETLDELTHEIREMTRG</sequence>
<proteinExistence type="inferred from homology"/>
<evidence type="ECO:0000313" key="7">
    <source>
        <dbReference type="EMBL" id="PWU24296.1"/>
    </source>
</evidence>
<reference evidence="7 8" key="1">
    <citation type="submission" date="2018-02" db="EMBL/GenBank/DDBJ databases">
        <title>Genomic Reconstructions from Amazon Rainforest and Pasture Soil Reveal Novel Insights into the Physiology of Candidate Phyla in Tropical Sites.</title>
        <authorList>
            <person name="Kroeger M.E."/>
            <person name="Delmont T."/>
            <person name="Eren A.M."/>
            <person name="Guo J."/>
            <person name="Meyer K.M."/>
            <person name="Khan K."/>
            <person name="Rodrigues J.L.M."/>
            <person name="Bohannan B.J.M."/>
            <person name="Tringe S."/>
            <person name="Borges C.D."/>
            <person name="Tiedje J."/>
            <person name="Tsai S.M."/>
            <person name="Nusslein K."/>
        </authorList>
    </citation>
    <scope>NUCLEOTIDE SEQUENCE [LARGE SCALE GENOMIC DNA]</scope>
    <source>
        <strain evidence="7">Amazon FNV 2010 28 9</strain>
    </source>
</reference>
<dbReference type="GO" id="GO:0016020">
    <property type="term" value="C:membrane"/>
    <property type="evidence" value="ECO:0007669"/>
    <property type="project" value="UniProtKB-SubCell"/>
</dbReference>
<evidence type="ECO:0000256" key="3">
    <source>
        <dbReference type="ARBA" id="ARBA00022692"/>
    </source>
</evidence>
<dbReference type="AlphaFoldDB" id="A0A317JQK6"/>
<evidence type="ECO:0000256" key="5">
    <source>
        <dbReference type="ARBA" id="ARBA00023136"/>
    </source>
</evidence>
<evidence type="ECO:0000256" key="1">
    <source>
        <dbReference type="ARBA" id="ARBA00004141"/>
    </source>
</evidence>
<comment type="caution">
    <text evidence="7">The sequence shown here is derived from an EMBL/GenBank/DDBJ whole genome shotgun (WGS) entry which is preliminary data.</text>
</comment>
<keyword evidence="4 6" id="KW-1133">Transmembrane helix</keyword>
<gene>
    <name evidence="7" type="ORF">C5B42_00075</name>
</gene>
<comment type="similarity">
    <text evidence="2">Belongs to the autoinducer-2 exporter (AI-2E) (TC 2.A.86) family.</text>
</comment>
<dbReference type="Proteomes" id="UP000246104">
    <property type="component" value="Unassembled WGS sequence"/>
</dbReference>
<feature type="non-terminal residue" evidence="7">
    <location>
        <position position="1"/>
    </location>
</feature>
<keyword evidence="5 6" id="KW-0472">Membrane</keyword>
<protein>
    <submittedName>
        <fullName evidence="7">AI-2E family transporter</fullName>
    </submittedName>
</protein>
<comment type="subcellular location">
    <subcellularLocation>
        <location evidence="1">Membrane</location>
        <topology evidence="1">Multi-pass membrane protein</topology>
    </subcellularLocation>
</comment>
<evidence type="ECO:0000256" key="4">
    <source>
        <dbReference type="ARBA" id="ARBA00022989"/>
    </source>
</evidence>
<evidence type="ECO:0000256" key="6">
    <source>
        <dbReference type="SAM" id="Phobius"/>
    </source>
</evidence>
<feature type="transmembrane region" description="Helical" evidence="6">
    <location>
        <begin position="40"/>
        <end position="68"/>
    </location>
</feature>
<dbReference type="InterPro" id="IPR002549">
    <property type="entry name" value="AI-2E-like"/>
</dbReference>